<reference evidence="1 2" key="1">
    <citation type="submission" date="2020-04" db="EMBL/GenBank/DDBJ databases">
        <title>Perkinsus chesapeaki whole genome sequence.</title>
        <authorList>
            <person name="Bogema D.R."/>
        </authorList>
    </citation>
    <scope>NUCLEOTIDE SEQUENCE [LARGE SCALE GENOMIC DNA]</scope>
    <source>
        <strain evidence="1">ATCC PRA-425</strain>
    </source>
</reference>
<organism evidence="1 2">
    <name type="scientific">Perkinsus chesapeaki</name>
    <name type="common">Clam parasite</name>
    <name type="synonym">Perkinsus andrewsi</name>
    <dbReference type="NCBI Taxonomy" id="330153"/>
    <lineage>
        <taxon>Eukaryota</taxon>
        <taxon>Sar</taxon>
        <taxon>Alveolata</taxon>
        <taxon>Perkinsozoa</taxon>
        <taxon>Perkinsea</taxon>
        <taxon>Perkinsida</taxon>
        <taxon>Perkinsidae</taxon>
        <taxon>Perkinsus</taxon>
    </lineage>
</organism>
<feature type="non-terminal residue" evidence="1">
    <location>
        <position position="1"/>
    </location>
</feature>
<protein>
    <submittedName>
        <fullName evidence="1">Uncharacterized protein</fullName>
    </submittedName>
</protein>
<dbReference type="InterPro" id="IPR036397">
    <property type="entry name" value="RNaseH_sf"/>
</dbReference>
<dbReference type="OrthoDB" id="10449395at2759"/>
<dbReference type="InterPro" id="IPR050951">
    <property type="entry name" value="Retrovirus_Pol_polyprotein"/>
</dbReference>
<dbReference type="EMBL" id="JAAPAO010001790">
    <property type="protein sequence ID" value="KAF4648820.1"/>
    <property type="molecule type" value="Genomic_DNA"/>
</dbReference>
<dbReference type="PANTHER" id="PTHR37984">
    <property type="entry name" value="PROTEIN CBG26694"/>
    <property type="match status" value="1"/>
</dbReference>
<dbReference type="Gene3D" id="3.30.420.10">
    <property type="entry name" value="Ribonuclease H-like superfamily/Ribonuclease H"/>
    <property type="match status" value="1"/>
</dbReference>
<dbReference type="PANTHER" id="PTHR37984:SF5">
    <property type="entry name" value="PROTEIN NYNRIN-LIKE"/>
    <property type="match status" value="1"/>
</dbReference>
<evidence type="ECO:0000313" key="1">
    <source>
        <dbReference type="EMBL" id="KAF4648820.1"/>
    </source>
</evidence>
<dbReference type="GO" id="GO:0003676">
    <property type="term" value="F:nucleic acid binding"/>
    <property type="evidence" value="ECO:0007669"/>
    <property type="project" value="InterPro"/>
</dbReference>
<keyword evidence="2" id="KW-1185">Reference proteome</keyword>
<comment type="caution">
    <text evidence="1">The sequence shown here is derived from an EMBL/GenBank/DDBJ whole genome shotgun (WGS) entry which is preliminary data.</text>
</comment>
<evidence type="ECO:0000313" key="2">
    <source>
        <dbReference type="Proteomes" id="UP000591131"/>
    </source>
</evidence>
<dbReference type="InterPro" id="IPR043502">
    <property type="entry name" value="DNA/RNA_pol_sf"/>
</dbReference>
<accession>A0A7J6KP47</accession>
<dbReference type="Proteomes" id="UP000591131">
    <property type="component" value="Unassembled WGS sequence"/>
</dbReference>
<proteinExistence type="predicted"/>
<gene>
    <name evidence="1" type="ORF">FOL47_002744</name>
</gene>
<sequence>LKKILDIKPQSVSEVRRLVGVILYSSTAFRFPPTEQSQFPASLAPLNALIASTRKRFVWTDEAEKSVSNLREHLDNLELKQFSFQDLLHGTWACLTDASNVGCGACLFYIDPSVPAANINIEVIQDTNVSSLVSVMSHGFSSSERRLHTFEQESLSLVLCWRRWGKLWLTTAREKPKNTINVVLMSDSMTTISRFDSYTVLDDPLSNIKARRFLSWIQELEETRYAGIVYRHVSGVLNALPDILSRFHDQLDRQAERRLIKPSTAIGYALTAPGSSPFPDSVRVNHLSLNCDQVATLALLQRSDETTYQGIRIMDIMKVIDKDKLNVPLDLPKIAERKIRSWLYHSMWPVQHPNTKTTAMDGGQTLLYVLSSSRTLSLDDINAIAFDHKSIPSYVHCTYTDVLTIVDLASGYVIYEAVHSVDAVETGSVLLRRWVSRFSLPDVVVSDLAPAF</sequence>
<dbReference type="AlphaFoldDB" id="A0A7J6KP47"/>
<feature type="non-terminal residue" evidence="1">
    <location>
        <position position="452"/>
    </location>
</feature>
<name>A0A7J6KP47_PERCH</name>
<dbReference type="SUPFAM" id="SSF56672">
    <property type="entry name" value="DNA/RNA polymerases"/>
    <property type="match status" value="1"/>
</dbReference>